<keyword evidence="4" id="KW-1185">Reference proteome</keyword>
<dbReference type="RefSeq" id="WP_249751669.1">
    <property type="nucleotide sequence ID" value="NZ_CP097298.1"/>
</dbReference>
<name>A0ABY4SP44_9CAUL</name>
<accession>A0ABY4SP44</accession>
<keyword evidence="2" id="KW-0472">Membrane</keyword>
<keyword evidence="2" id="KW-1133">Transmembrane helix</keyword>
<dbReference type="Proteomes" id="UP001055429">
    <property type="component" value="Chromosome"/>
</dbReference>
<feature type="region of interest" description="Disordered" evidence="1">
    <location>
        <begin position="221"/>
        <end position="292"/>
    </location>
</feature>
<protein>
    <submittedName>
        <fullName evidence="3">Uncharacterized protein</fullName>
    </submittedName>
</protein>
<evidence type="ECO:0000256" key="2">
    <source>
        <dbReference type="SAM" id="Phobius"/>
    </source>
</evidence>
<sequence>MRRVLIWSILTAVTALILMGVGYWAYWNFFARFQPVTVTQNQAEIQQLLDQSSWVSDGAGGQAVYVVGWRDSAAMDRYLREEAPRLRAGGAEPRFIFFARPDREGAPQSTAAERSTVAELWLTRDWRLFQRWTATPPRSWTAQGVTPADGNLAREAVVEGARRFDARLTELLEPSGVEDARPLVLWRDRQGFLKACACADARGWPFIRDDLGAPDRIGEASEAPAAGSVPSMSYPDVSGAPATVPPGQVAPPQPGANPQTPQAQRNPPAPSRPAQPPRSAPQAQKQDDTTFF</sequence>
<evidence type="ECO:0000256" key="1">
    <source>
        <dbReference type="SAM" id="MobiDB-lite"/>
    </source>
</evidence>
<dbReference type="EMBL" id="CP097649">
    <property type="protein sequence ID" value="URI15496.1"/>
    <property type="molecule type" value="Genomic_DNA"/>
</dbReference>
<organism evidence="3 4">
    <name type="scientific">Brevundimonas albigilva</name>
    <dbReference type="NCBI Taxonomy" id="1312364"/>
    <lineage>
        <taxon>Bacteria</taxon>
        <taxon>Pseudomonadati</taxon>
        <taxon>Pseudomonadota</taxon>
        <taxon>Alphaproteobacteria</taxon>
        <taxon>Caulobacterales</taxon>
        <taxon>Caulobacteraceae</taxon>
        <taxon>Brevundimonas</taxon>
    </lineage>
</organism>
<feature type="transmembrane region" description="Helical" evidence="2">
    <location>
        <begin position="6"/>
        <end position="26"/>
    </location>
</feature>
<feature type="compositionally biased region" description="Low complexity" evidence="1">
    <location>
        <begin position="256"/>
        <end position="266"/>
    </location>
</feature>
<gene>
    <name evidence="3" type="ORF">M8231_00430</name>
</gene>
<feature type="compositionally biased region" description="Pro residues" evidence="1">
    <location>
        <begin position="267"/>
        <end position="279"/>
    </location>
</feature>
<evidence type="ECO:0000313" key="3">
    <source>
        <dbReference type="EMBL" id="URI15496.1"/>
    </source>
</evidence>
<reference evidence="3" key="1">
    <citation type="submission" date="2022-05" db="EMBL/GenBank/DDBJ databases">
        <title>Brevundimonas albigilva TT17 genome sequence.</title>
        <authorList>
            <person name="Lee K."/>
            <person name="Son H."/>
        </authorList>
    </citation>
    <scope>NUCLEOTIDE SEQUENCE</scope>
    <source>
        <strain evidence="3">TT17</strain>
    </source>
</reference>
<keyword evidence="2" id="KW-0812">Transmembrane</keyword>
<evidence type="ECO:0000313" key="4">
    <source>
        <dbReference type="Proteomes" id="UP001055429"/>
    </source>
</evidence>
<proteinExistence type="predicted"/>